<keyword evidence="7" id="KW-0997">Cell inner membrane</keyword>
<dbReference type="Gene3D" id="1.10.287.1260">
    <property type="match status" value="1"/>
</dbReference>
<evidence type="ECO:0000256" key="2">
    <source>
        <dbReference type="ARBA" id="ARBA00008017"/>
    </source>
</evidence>
<comment type="caution">
    <text evidence="7">Lacks conserved residue(s) required for the propagation of feature annotation.</text>
</comment>
<comment type="similarity">
    <text evidence="2 7">Belongs to the MscS (TC 1.A.23) family.</text>
</comment>
<dbReference type="Gene3D" id="2.30.30.60">
    <property type="match status" value="1"/>
</dbReference>
<dbReference type="InterPro" id="IPR023408">
    <property type="entry name" value="MscS_beta-dom_sf"/>
</dbReference>
<evidence type="ECO:0000256" key="5">
    <source>
        <dbReference type="ARBA" id="ARBA00022989"/>
    </source>
</evidence>
<dbReference type="EMBL" id="JBHPON010000001">
    <property type="protein sequence ID" value="MFC6033930.1"/>
    <property type="molecule type" value="Genomic_DNA"/>
</dbReference>
<keyword evidence="3" id="KW-1003">Cell membrane</keyword>
<name>A0ABW1KS26_9PROT</name>
<feature type="transmembrane region" description="Helical" evidence="7">
    <location>
        <begin position="168"/>
        <end position="194"/>
    </location>
</feature>
<dbReference type="InterPro" id="IPR011066">
    <property type="entry name" value="MscS_channel_C_sf"/>
</dbReference>
<keyword evidence="12" id="KW-1185">Reference proteome</keyword>
<dbReference type="RefSeq" id="WP_379880783.1">
    <property type="nucleotide sequence ID" value="NZ_JBHPON010000001.1"/>
</dbReference>
<evidence type="ECO:0000256" key="1">
    <source>
        <dbReference type="ARBA" id="ARBA00004651"/>
    </source>
</evidence>
<keyword evidence="7" id="KW-0813">Transport</keyword>
<comment type="function">
    <text evidence="7">Mechanosensitive channel that participates in the regulation of osmotic pressure changes within the cell, opening in response to stretch forces in the membrane lipid bilayer, without the need for other proteins. Contributes to normal resistance to hypoosmotic shock. Forms an ion channel of 1.0 nanosiemens conductance with a slight preference for anions.</text>
</comment>
<evidence type="ECO:0000313" key="12">
    <source>
        <dbReference type="Proteomes" id="UP001596116"/>
    </source>
</evidence>
<dbReference type="InterPro" id="IPR011014">
    <property type="entry name" value="MscS_channel_TM-2"/>
</dbReference>
<keyword evidence="7" id="KW-0406">Ion transport</keyword>
<dbReference type="InterPro" id="IPR010920">
    <property type="entry name" value="LSM_dom_sf"/>
</dbReference>
<evidence type="ECO:0000256" key="7">
    <source>
        <dbReference type="RuleBase" id="RU369025"/>
    </source>
</evidence>
<feature type="transmembrane region" description="Helical" evidence="7">
    <location>
        <begin position="103"/>
        <end position="123"/>
    </location>
</feature>
<keyword evidence="7" id="KW-0407">Ion channel</keyword>
<evidence type="ECO:0000256" key="6">
    <source>
        <dbReference type="ARBA" id="ARBA00023136"/>
    </source>
</evidence>
<feature type="domain" description="Mechanosensitive ion channel MscS" evidence="8">
    <location>
        <begin position="221"/>
        <end position="289"/>
    </location>
</feature>
<sequence>MKAFLTFFAQAAPDGDADEKTTNAAKDAAGEVETFMNSVGPHFQEGWAWIQANASEFSIALGACIAVFLTLRISRAMIAGFIRRKKKDYYAFNNVAARLISRTSSLFLLVLSVALVAPFFPIVPEGWGAYARTIAIIVGIIQAAAWARELLTAGIVGYAHTHAESSGVLTNAVNLIKTLVAIGVWTIALLMILSNLDIEITALIAGLGVGGIAIGLAAQSLFKDLFSSLAIVFDQPFLRGDFITFDNGEYLGDVERIGMKTTRIRSLSGEEVIISNSQLLDKEIRNYRRMDERRVLFAVGVLYQTPHEKLRRIPELIENAVKSVEKTRFDRSHLKEYADSSISFETVYWVKDREYGVYMETNHEVLLNIHKAFEDEGIDFAFPTRTLHVESFPEAPKDGH</sequence>
<dbReference type="PANTHER" id="PTHR30221">
    <property type="entry name" value="SMALL-CONDUCTANCE MECHANOSENSITIVE CHANNEL"/>
    <property type="match status" value="1"/>
</dbReference>
<dbReference type="Proteomes" id="UP001596116">
    <property type="component" value="Unassembled WGS sequence"/>
</dbReference>
<dbReference type="Pfam" id="PF00924">
    <property type="entry name" value="MS_channel_2nd"/>
    <property type="match status" value="1"/>
</dbReference>
<keyword evidence="5 7" id="KW-1133">Transmembrane helix</keyword>
<evidence type="ECO:0000256" key="3">
    <source>
        <dbReference type="ARBA" id="ARBA00022475"/>
    </source>
</evidence>
<dbReference type="SUPFAM" id="SSF82689">
    <property type="entry name" value="Mechanosensitive channel protein MscS (YggB), C-terminal domain"/>
    <property type="match status" value="1"/>
</dbReference>
<feature type="domain" description="Mechanosensitive ion channel MscS C-terminal" evidence="9">
    <location>
        <begin position="296"/>
        <end position="380"/>
    </location>
</feature>
<feature type="domain" description="Mechanosensitive ion channel transmembrane helices 2/3" evidence="10">
    <location>
        <begin position="178"/>
        <end position="219"/>
    </location>
</feature>
<proteinExistence type="inferred from homology"/>
<dbReference type="PANTHER" id="PTHR30221:SF1">
    <property type="entry name" value="SMALL-CONDUCTANCE MECHANOSENSITIVE CHANNEL"/>
    <property type="match status" value="1"/>
</dbReference>
<dbReference type="SUPFAM" id="SSF50182">
    <property type="entry name" value="Sm-like ribonucleoproteins"/>
    <property type="match status" value="1"/>
</dbReference>
<dbReference type="InterPro" id="IPR049142">
    <property type="entry name" value="MS_channel_1st"/>
</dbReference>
<comment type="caution">
    <text evidence="11">The sequence shown here is derived from an EMBL/GenBank/DDBJ whole genome shotgun (WGS) entry which is preliminary data.</text>
</comment>
<dbReference type="Pfam" id="PF21088">
    <property type="entry name" value="MS_channel_1st"/>
    <property type="match status" value="1"/>
</dbReference>
<evidence type="ECO:0000313" key="11">
    <source>
        <dbReference type="EMBL" id="MFC6033930.1"/>
    </source>
</evidence>
<keyword evidence="6 7" id="KW-0472">Membrane</keyword>
<dbReference type="SUPFAM" id="SSF82861">
    <property type="entry name" value="Mechanosensitive channel protein MscS (YggB), transmembrane region"/>
    <property type="match status" value="1"/>
</dbReference>
<evidence type="ECO:0000259" key="8">
    <source>
        <dbReference type="Pfam" id="PF00924"/>
    </source>
</evidence>
<feature type="transmembrane region" description="Helical" evidence="7">
    <location>
        <begin position="129"/>
        <end position="147"/>
    </location>
</feature>
<reference evidence="11 12" key="1">
    <citation type="submission" date="2024-09" db="EMBL/GenBank/DDBJ databases">
        <authorList>
            <person name="Zhang Z.-H."/>
        </authorList>
    </citation>
    <scope>NUCLEOTIDE SEQUENCE [LARGE SCALE GENOMIC DNA]</scope>
    <source>
        <strain evidence="11 12">HHTR114</strain>
    </source>
</reference>
<dbReference type="InterPro" id="IPR006685">
    <property type="entry name" value="MscS_channel_2nd"/>
</dbReference>
<dbReference type="InterPro" id="IPR045275">
    <property type="entry name" value="MscS_archaea/bacteria_type"/>
</dbReference>
<dbReference type="Pfam" id="PF21082">
    <property type="entry name" value="MS_channel_3rd"/>
    <property type="match status" value="1"/>
</dbReference>
<comment type="subunit">
    <text evidence="7">Homoheptamer.</text>
</comment>
<accession>A0ABW1KS26</accession>
<dbReference type="InterPro" id="IPR049278">
    <property type="entry name" value="MS_channel_C"/>
</dbReference>
<protein>
    <recommendedName>
        <fullName evidence="7">Small-conductance mechanosensitive channel</fullName>
    </recommendedName>
</protein>
<comment type="subcellular location">
    <subcellularLocation>
        <location evidence="7">Cell inner membrane</location>
        <topology evidence="7">Multi-pass membrane protein</topology>
    </subcellularLocation>
    <subcellularLocation>
        <location evidence="1">Cell membrane</location>
        <topology evidence="1">Multi-pass membrane protein</topology>
    </subcellularLocation>
</comment>
<organism evidence="11 12">
    <name type="scientific">Hyphococcus aureus</name>
    <dbReference type="NCBI Taxonomy" id="2666033"/>
    <lineage>
        <taxon>Bacteria</taxon>
        <taxon>Pseudomonadati</taxon>
        <taxon>Pseudomonadota</taxon>
        <taxon>Alphaproteobacteria</taxon>
        <taxon>Parvularculales</taxon>
        <taxon>Parvularculaceae</taxon>
        <taxon>Hyphococcus</taxon>
    </lineage>
</organism>
<gene>
    <name evidence="11" type="ORF">ACFMB1_00140</name>
</gene>
<evidence type="ECO:0000259" key="9">
    <source>
        <dbReference type="Pfam" id="PF21082"/>
    </source>
</evidence>
<evidence type="ECO:0000259" key="10">
    <source>
        <dbReference type="Pfam" id="PF21088"/>
    </source>
</evidence>
<keyword evidence="4 7" id="KW-0812">Transmembrane</keyword>
<feature type="transmembrane region" description="Helical" evidence="7">
    <location>
        <begin position="200"/>
        <end position="218"/>
    </location>
</feature>
<evidence type="ECO:0000256" key="4">
    <source>
        <dbReference type="ARBA" id="ARBA00022692"/>
    </source>
</evidence>
<feature type="transmembrane region" description="Helical" evidence="7">
    <location>
        <begin position="57"/>
        <end position="82"/>
    </location>
</feature>
<dbReference type="Gene3D" id="3.30.70.100">
    <property type="match status" value="1"/>
</dbReference>